<dbReference type="AlphaFoldDB" id="A0A8S1V4Z7"/>
<gene>
    <name evidence="4" type="ORF">PPENT_87.1.T0570210</name>
</gene>
<reference evidence="4" key="1">
    <citation type="submission" date="2021-01" db="EMBL/GenBank/DDBJ databases">
        <authorList>
            <consortium name="Genoscope - CEA"/>
            <person name="William W."/>
        </authorList>
    </citation>
    <scope>NUCLEOTIDE SEQUENCE</scope>
</reference>
<evidence type="ECO:0000256" key="1">
    <source>
        <dbReference type="SAM" id="MobiDB-lite"/>
    </source>
</evidence>
<keyword evidence="2" id="KW-0472">Membrane</keyword>
<evidence type="ECO:0000256" key="3">
    <source>
        <dbReference type="SAM" id="SignalP"/>
    </source>
</evidence>
<name>A0A8S1V4Z7_9CILI</name>
<dbReference type="OrthoDB" id="309618at2759"/>
<keyword evidence="2" id="KW-1133">Transmembrane helix</keyword>
<keyword evidence="2" id="KW-0812">Transmembrane</keyword>
<proteinExistence type="predicted"/>
<feature type="region of interest" description="Disordered" evidence="1">
    <location>
        <begin position="159"/>
        <end position="255"/>
    </location>
</feature>
<accession>A0A8S1V4Z7</accession>
<evidence type="ECO:0000256" key="2">
    <source>
        <dbReference type="SAM" id="Phobius"/>
    </source>
</evidence>
<keyword evidence="5" id="KW-1185">Reference proteome</keyword>
<feature type="signal peptide" evidence="3">
    <location>
        <begin position="1"/>
        <end position="22"/>
    </location>
</feature>
<keyword evidence="3" id="KW-0732">Signal</keyword>
<dbReference type="EMBL" id="CAJJDO010000057">
    <property type="protein sequence ID" value="CAD8172668.1"/>
    <property type="molecule type" value="Genomic_DNA"/>
</dbReference>
<organism evidence="4 5">
    <name type="scientific">Paramecium pentaurelia</name>
    <dbReference type="NCBI Taxonomy" id="43138"/>
    <lineage>
        <taxon>Eukaryota</taxon>
        <taxon>Sar</taxon>
        <taxon>Alveolata</taxon>
        <taxon>Ciliophora</taxon>
        <taxon>Intramacronucleata</taxon>
        <taxon>Oligohymenophorea</taxon>
        <taxon>Peniculida</taxon>
        <taxon>Parameciidae</taxon>
        <taxon>Paramecium</taxon>
    </lineage>
</organism>
<evidence type="ECO:0000313" key="4">
    <source>
        <dbReference type="EMBL" id="CAD8172668.1"/>
    </source>
</evidence>
<comment type="caution">
    <text evidence="4">The sequence shown here is derived from an EMBL/GenBank/DDBJ whole genome shotgun (WGS) entry which is preliminary data.</text>
</comment>
<evidence type="ECO:0000313" key="5">
    <source>
        <dbReference type="Proteomes" id="UP000689195"/>
    </source>
</evidence>
<protein>
    <recommendedName>
        <fullName evidence="6">DoxX family protein</fullName>
    </recommendedName>
</protein>
<feature type="chain" id="PRO_5035752731" description="DoxX family protein" evidence="3">
    <location>
        <begin position="23"/>
        <end position="255"/>
    </location>
</feature>
<evidence type="ECO:0008006" key="6">
    <source>
        <dbReference type="Google" id="ProtNLM"/>
    </source>
</evidence>
<sequence length="255" mass="29250">MKFTRLIGRIFLALLFVNAGLSQLNNTDPFVQFVNVRYPFFYDYVQKLTGHSLDCTEILKPTNFIKHTPCLIQTIGAAQLILGLGVGIGMQGAGCLLALLSIIITVFAHNPIIYLNNVNAQAEYLNIIFNFGIIGALFLVGKRRKNKGSCGVGSCLTKPKEDKKDEKKEDKKDEKKKDKKDEKKKDQKDEKKKDQKDEKKKDKKDEKKKDKTDEKKKDIKDEKKKNIKDEKKDEKKEDKKEDKIKEANTLPEEKK</sequence>
<feature type="transmembrane region" description="Helical" evidence="2">
    <location>
        <begin position="121"/>
        <end position="140"/>
    </location>
</feature>
<dbReference type="Proteomes" id="UP000689195">
    <property type="component" value="Unassembled WGS sequence"/>
</dbReference>